<dbReference type="EMBL" id="MDJD01000034">
    <property type="protein sequence ID" value="OEK08456.1"/>
    <property type="molecule type" value="Genomic_DNA"/>
</dbReference>
<name>A0A1E5TAT8_9FLAO</name>
<feature type="signal peptide" evidence="1">
    <location>
        <begin position="1"/>
        <end position="21"/>
    </location>
</feature>
<dbReference type="Proteomes" id="UP000095713">
    <property type="component" value="Unassembled WGS sequence"/>
</dbReference>
<organism evidence="2 3">
    <name type="scientific">Flavivirga aquatica</name>
    <dbReference type="NCBI Taxonomy" id="1849968"/>
    <lineage>
        <taxon>Bacteria</taxon>
        <taxon>Pseudomonadati</taxon>
        <taxon>Bacteroidota</taxon>
        <taxon>Flavobacteriia</taxon>
        <taxon>Flavobacteriales</taxon>
        <taxon>Flavobacteriaceae</taxon>
        <taxon>Flavivirga</taxon>
    </lineage>
</organism>
<keyword evidence="1" id="KW-0732">Signal</keyword>
<reference evidence="2 3" key="1">
    <citation type="submission" date="2016-05" db="EMBL/GenBank/DDBJ databases">
        <title>Draft Genome Sequence of Algibacter sp. Strain SK-16 Isolated from the Surface Water of Aburatsubo Inlet.</title>
        <authorList>
            <person name="Wong S.-K."/>
            <person name="Yoshizawa S."/>
            <person name="Nakajima Y."/>
            <person name="Ogura Y."/>
            <person name="Tetsuya H."/>
            <person name="Hamasaki K."/>
        </authorList>
    </citation>
    <scope>NUCLEOTIDE SEQUENCE [LARGE SCALE GENOMIC DNA]</scope>
    <source>
        <strain evidence="2 3">SK-16</strain>
    </source>
</reference>
<feature type="chain" id="PRO_5009186224" evidence="1">
    <location>
        <begin position="22"/>
        <end position="80"/>
    </location>
</feature>
<proteinExistence type="predicted"/>
<keyword evidence="3" id="KW-1185">Reference proteome</keyword>
<evidence type="ECO:0000313" key="2">
    <source>
        <dbReference type="EMBL" id="OEK08456.1"/>
    </source>
</evidence>
<protein>
    <submittedName>
        <fullName evidence="2">Uncharacterized protein</fullName>
    </submittedName>
</protein>
<dbReference type="RefSeq" id="WP_069829963.1">
    <property type="nucleotide sequence ID" value="NZ_MDJD01000034.1"/>
</dbReference>
<sequence length="80" mass="8658">MKKLISSMAAIALTLTLFAFAPVDKNNDVTNDMIPSEEDFRAAGCNELNETISGFTRCYKISSIKELGLADGEVKALNSL</sequence>
<accession>A0A1E5TAT8</accession>
<comment type="caution">
    <text evidence="2">The sequence shown here is derived from an EMBL/GenBank/DDBJ whole genome shotgun (WGS) entry which is preliminary data.</text>
</comment>
<dbReference type="STRING" id="1849968.A8C32_03125"/>
<gene>
    <name evidence="2" type="ORF">A8C32_03125</name>
</gene>
<evidence type="ECO:0000256" key="1">
    <source>
        <dbReference type="SAM" id="SignalP"/>
    </source>
</evidence>
<evidence type="ECO:0000313" key="3">
    <source>
        <dbReference type="Proteomes" id="UP000095713"/>
    </source>
</evidence>
<dbReference type="AlphaFoldDB" id="A0A1E5TAT8"/>